<sequence length="131" mass="15691">MDLGIKETTNLSHVKKCEECNRICYVIRFQQNFKNWTSGNNDIDKFIQDTQLSSHNDLKEALEWIPYNRLYYIKYIAEDEFGEVYKANWIDGNISCWNNENKNWKRYGSKNVILKSLNNLKNIRIKLMDEV</sequence>
<name>U9TQB5_RHIID</name>
<proteinExistence type="predicted"/>
<protein>
    <recommendedName>
        <fullName evidence="2">Protein kinase domain-containing protein</fullName>
    </recommendedName>
</protein>
<dbReference type="AlphaFoldDB" id="U9TQB5"/>
<accession>U9TQB5</accession>
<gene>
    <name evidence="1" type="ORF">GLOINDRAFT_29523</name>
</gene>
<dbReference type="EMBL" id="KI287173">
    <property type="protein sequence ID" value="ESA10379.1"/>
    <property type="molecule type" value="Genomic_DNA"/>
</dbReference>
<evidence type="ECO:0008006" key="2">
    <source>
        <dbReference type="Google" id="ProtNLM"/>
    </source>
</evidence>
<dbReference type="HOGENOM" id="CLU_000288_7_17_1"/>
<evidence type="ECO:0000313" key="1">
    <source>
        <dbReference type="EMBL" id="ESA10379.1"/>
    </source>
</evidence>
<reference evidence="1" key="1">
    <citation type="submission" date="2013-07" db="EMBL/GenBank/DDBJ databases">
        <title>The genome of an arbuscular mycorrhizal fungus provides insights into the evolution of the oldest plant symbiosis.</title>
        <authorList>
            <consortium name="DOE Joint Genome Institute"/>
            <person name="Tisserant E."/>
            <person name="Malbreil M."/>
            <person name="Kuo A."/>
            <person name="Kohler A."/>
            <person name="Symeonidi A."/>
            <person name="Balestrini R."/>
            <person name="Charron P."/>
            <person name="Duensing N."/>
            <person name="Frei-dit-Frey N."/>
            <person name="Gianinazzi-Pearson V."/>
            <person name="Gilbert B."/>
            <person name="Handa Y."/>
            <person name="Hijri M."/>
            <person name="Kaul R."/>
            <person name="Kawaguchi M."/>
            <person name="Krajinski F."/>
            <person name="Lammers P."/>
            <person name="Lapierre D."/>
            <person name="Masclaux F.G."/>
            <person name="Murat C."/>
            <person name="Morin E."/>
            <person name="Ndikumana S."/>
            <person name="Pagni M."/>
            <person name="Petitpierre D."/>
            <person name="Requena N."/>
            <person name="Rosikiewicz P."/>
            <person name="Riley R."/>
            <person name="Saito K."/>
            <person name="San Clemente H."/>
            <person name="Shapiro H."/>
            <person name="van Tuinen D."/>
            <person name="Becard G."/>
            <person name="Bonfante P."/>
            <person name="Paszkowski U."/>
            <person name="Shachar-Hill Y."/>
            <person name="Young J.P."/>
            <person name="Sanders I.R."/>
            <person name="Henrissat B."/>
            <person name="Rensing S.A."/>
            <person name="Grigoriev I.V."/>
            <person name="Corradi N."/>
            <person name="Roux C."/>
            <person name="Martin F."/>
        </authorList>
    </citation>
    <scope>NUCLEOTIDE SEQUENCE</scope>
    <source>
        <strain evidence="1">DAOM 197198</strain>
    </source>
</reference>
<dbReference type="Gene3D" id="1.10.10.1010">
    <property type="entry name" value="Intein homing endonuclease, domain IV"/>
    <property type="match status" value="1"/>
</dbReference>
<organism evidence="1">
    <name type="scientific">Rhizophagus irregularis (strain DAOM 181602 / DAOM 197198 / MUCL 43194)</name>
    <name type="common">Arbuscular mycorrhizal fungus</name>
    <name type="synonym">Glomus intraradices</name>
    <dbReference type="NCBI Taxonomy" id="747089"/>
    <lineage>
        <taxon>Eukaryota</taxon>
        <taxon>Fungi</taxon>
        <taxon>Fungi incertae sedis</taxon>
        <taxon>Mucoromycota</taxon>
        <taxon>Glomeromycotina</taxon>
        <taxon>Glomeromycetes</taxon>
        <taxon>Glomerales</taxon>
        <taxon>Glomeraceae</taxon>
        <taxon>Rhizophagus</taxon>
    </lineage>
</organism>